<name>A0ABY6IAL8_STRPE</name>
<keyword evidence="2" id="KW-1133">Transmembrane helix</keyword>
<gene>
    <name evidence="3" type="ORF">OGH68_16350</name>
</gene>
<evidence type="ECO:0000256" key="1">
    <source>
        <dbReference type="SAM" id="MobiDB-lite"/>
    </source>
</evidence>
<evidence type="ECO:0000256" key="2">
    <source>
        <dbReference type="SAM" id="Phobius"/>
    </source>
</evidence>
<feature type="transmembrane region" description="Helical" evidence="2">
    <location>
        <begin position="125"/>
        <end position="142"/>
    </location>
</feature>
<feature type="compositionally biased region" description="Pro residues" evidence="1">
    <location>
        <begin position="16"/>
        <end position="37"/>
    </location>
</feature>
<dbReference type="EMBL" id="CP107567">
    <property type="protein sequence ID" value="UYQ62897.1"/>
    <property type="molecule type" value="Genomic_DNA"/>
</dbReference>
<reference evidence="3" key="1">
    <citation type="submission" date="2022-10" db="EMBL/GenBank/DDBJ databases">
        <title>Cytochrome P450 Catalyzes Benzene Ring Formation in the Biosynthesis of Trialkyl-Substituted Aromatic Polyketides.</title>
        <authorList>
            <person name="Zhao E."/>
            <person name="Ge H."/>
        </authorList>
    </citation>
    <scope>NUCLEOTIDE SEQUENCE</scope>
    <source>
        <strain evidence="3">NA0869</strain>
    </source>
</reference>
<dbReference type="RefSeq" id="WP_264244751.1">
    <property type="nucleotide sequence ID" value="NZ_CP107567.1"/>
</dbReference>
<feature type="transmembrane region" description="Helical" evidence="2">
    <location>
        <begin position="199"/>
        <end position="219"/>
    </location>
</feature>
<sequence>MTFGGQNPYRRTGQPQPGPPPRPGVPPQPGPYPGPPLPYRPYGPRPTLWQRFREDEWPPLRELLHELRRVPGCLLALGMCCVWPALAVLIGYPLARSARRQARRKFPAHSIRRYHDPEVWRVQKARAWGALGASFLILVAYGTEADWNEVQEQYFFRLAITPWLLLLTTPFVLLVLFRLAPPAARPGMRARLRPAVRSVLWYFGAFTAVPLLFAGVMLLSESYASSPLSPLVTLALLLPVLWVLFFVVFASTTAVRTAFSTAEVHAALPALLTGVLVWELAVVNLTTAGMPPGPPAVQICAVIGGPASVTAIAWWELTRLRTRYGVTLRG</sequence>
<keyword evidence="4" id="KW-1185">Reference proteome</keyword>
<feature type="transmembrane region" description="Helical" evidence="2">
    <location>
        <begin position="267"/>
        <end position="290"/>
    </location>
</feature>
<evidence type="ECO:0000313" key="4">
    <source>
        <dbReference type="Proteomes" id="UP001163878"/>
    </source>
</evidence>
<protein>
    <recommendedName>
        <fullName evidence="5">Integral membrane protein</fullName>
    </recommendedName>
</protein>
<evidence type="ECO:0008006" key="5">
    <source>
        <dbReference type="Google" id="ProtNLM"/>
    </source>
</evidence>
<feature type="transmembrane region" description="Helical" evidence="2">
    <location>
        <begin position="74"/>
        <end position="95"/>
    </location>
</feature>
<keyword evidence="2" id="KW-0812">Transmembrane</keyword>
<organism evidence="3 4">
    <name type="scientific">Streptomyces peucetius</name>
    <dbReference type="NCBI Taxonomy" id="1950"/>
    <lineage>
        <taxon>Bacteria</taxon>
        <taxon>Bacillati</taxon>
        <taxon>Actinomycetota</taxon>
        <taxon>Actinomycetes</taxon>
        <taxon>Kitasatosporales</taxon>
        <taxon>Streptomycetaceae</taxon>
        <taxon>Streptomyces</taxon>
    </lineage>
</organism>
<keyword evidence="2" id="KW-0472">Membrane</keyword>
<proteinExistence type="predicted"/>
<accession>A0ABY6IAL8</accession>
<feature type="transmembrane region" description="Helical" evidence="2">
    <location>
        <begin position="296"/>
        <end position="315"/>
    </location>
</feature>
<feature type="transmembrane region" description="Helical" evidence="2">
    <location>
        <begin position="154"/>
        <end position="179"/>
    </location>
</feature>
<dbReference type="Proteomes" id="UP001163878">
    <property type="component" value="Chromosome"/>
</dbReference>
<evidence type="ECO:0000313" key="3">
    <source>
        <dbReference type="EMBL" id="UYQ62897.1"/>
    </source>
</evidence>
<feature type="transmembrane region" description="Helical" evidence="2">
    <location>
        <begin position="231"/>
        <end position="255"/>
    </location>
</feature>
<feature type="region of interest" description="Disordered" evidence="1">
    <location>
        <begin position="1"/>
        <end position="37"/>
    </location>
</feature>